<dbReference type="EMBL" id="JAELVF020000001">
    <property type="protein sequence ID" value="MBU7597597.1"/>
    <property type="molecule type" value="Genomic_DNA"/>
</dbReference>
<evidence type="ECO:0000256" key="5">
    <source>
        <dbReference type="ARBA" id="ARBA00023004"/>
    </source>
</evidence>
<keyword evidence="10" id="KW-1185">Reference proteome</keyword>
<dbReference type="InterPro" id="IPR002397">
    <property type="entry name" value="Cyt_P450_B"/>
</dbReference>
<dbReference type="Proteomes" id="UP000694501">
    <property type="component" value="Unassembled WGS sequence"/>
</dbReference>
<sequence length="438" mass="47872">MRSQPVAQTREGACPVTGAPSADPVGSAGCPLAIDPMVERLHEETVLLREAGPLARIELLGVPAWTITDHAQARRLLTDTRLVKDINEWTLYREGVVGDQWPLIGMVDVDRSMFTVDGAEHRRLRTKTAQAITPRRLELLRPVIEEITHRLLDDVAEQGADGGPVDLKTHFALPLPMSVVSHLMGVDPALHPRLHVLYRAFFSTVTPQAERLAVIAELDDIFTGMVREKTADPSDDLTSALILADEGGEPLTEEEVVGNLKAMVAAGHETTISLILHAVRALSDHPEQRDAVLAGQVSWDTVIEETLRWQPPSTHLLMRFAVEDIEVPGRDGEPAGTIARGEGVVMSYSAVGRDRNHFGEDADTFNVRRPTPIRHISFGHGPHICPGAALSRLEAAIALPALYERFPALRLAVPTEEIRNMPVLTQNDLAALPVLLHG</sequence>
<name>A0A949JDT4_9ACTN</name>
<dbReference type="InterPro" id="IPR036396">
    <property type="entry name" value="Cyt_P450_sf"/>
</dbReference>
<feature type="region of interest" description="Disordered" evidence="8">
    <location>
        <begin position="1"/>
        <end position="23"/>
    </location>
</feature>
<dbReference type="InterPro" id="IPR017972">
    <property type="entry name" value="Cyt_P450_CS"/>
</dbReference>
<dbReference type="GO" id="GO:0020037">
    <property type="term" value="F:heme binding"/>
    <property type="evidence" value="ECO:0007669"/>
    <property type="project" value="InterPro"/>
</dbReference>
<comment type="caution">
    <text evidence="9">The sequence shown here is derived from an EMBL/GenBank/DDBJ whole genome shotgun (WGS) entry which is preliminary data.</text>
</comment>
<proteinExistence type="inferred from homology"/>
<dbReference type="GO" id="GO:0004497">
    <property type="term" value="F:monooxygenase activity"/>
    <property type="evidence" value="ECO:0007669"/>
    <property type="project" value="UniProtKB-KW"/>
</dbReference>
<dbReference type="PROSITE" id="PS00086">
    <property type="entry name" value="CYTOCHROME_P450"/>
    <property type="match status" value="1"/>
</dbReference>
<evidence type="ECO:0000313" key="9">
    <source>
        <dbReference type="EMBL" id="MBU7597597.1"/>
    </source>
</evidence>
<keyword evidence="3 7" id="KW-0479">Metal-binding</keyword>
<evidence type="ECO:0000256" key="8">
    <source>
        <dbReference type="SAM" id="MobiDB-lite"/>
    </source>
</evidence>
<evidence type="ECO:0000256" key="7">
    <source>
        <dbReference type="RuleBase" id="RU000461"/>
    </source>
</evidence>
<evidence type="ECO:0000313" key="10">
    <source>
        <dbReference type="Proteomes" id="UP000694501"/>
    </source>
</evidence>
<dbReference type="PANTHER" id="PTHR46696:SF1">
    <property type="entry name" value="CYTOCHROME P450 YJIB-RELATED"/>
    <property type="match status" value="1"/>
</dbReference>
<evidence type="ECO:0000256" key="4">
    <source>
        <dbReference type="ARBA" id="ARBA00023002"/>
    </source>
</evidence>
<gene>
    <name evidence="9" type="ORF">JGS22_008170</name>
</gene>
<dbReference type="Gene3D" id="1.10.630.10">
    <property type="entry name" value="Cytochrome P450"/>
    <property type="match status" value="1"/>
</dbReference>
<dbReference type="RefSeq" id="WP_211043035.1">
    <property type="nucleotide sequence ID" value="NZ_JAELVF020000001.1"/>
</dbReference>
<dbReference type="SUPFAM" id="SSF48264">
    <property type="entry name" value="Cytochrome P450"/>
    <property type="match status" value="1"/>
</dbReference>
<keyword evidence="2 7" id="KW-0349">Heme</keyword>
<evidence type="ECO:0000256" key="6">
    <source>
        <dbReference type="ARBA" id="ARBA00023033"/>
    </source>
</evidence>
<keyword evidence="6 7" id="KW-0503">Monooxygenase</keyword>
<dbReference type="Pfam" id="PF00067">
    <property type="entry name" value="p450"/>
    <property type="match status" value="2"/>
</dbReference>
<evidence type="ECO:0000256" key="2">
    <source>
        <dbReference type="ARBA" id="ARBA00022617"/>
    </source>
</evidence>
<accession>A0A949JDT4</accession>
<dbReference type="PRINTS" id="PR00359">
    <property type="entry name" value="BP450"/>
</dbReference>
<dbReference type="PRINTS" id="PR00385">
    <property type="entry name" value="P450"/>
</dbReference>
<evidence type="ECO:0000256" key="3">
    <source>
        <dbReference type="ARBA" id="ARBA00022723"/>
    </source>
</evidence>
<keyword evidence="5 7" id="KW-0408">Iron</keyword>
<comment type="similarity">
    <text evidence="1 7">Belongs to the cytochrome P450 family.</text>
</comment>
<dbReference type="CDD" id="cd11029">
    <property type="entry name" value="CYP107-like"/>
    <property type="match status" value="1"/>
</dbReference>
<evidence type="ECO:0000256" key="1">
    <source>
        <dbReference type="ARBA" id="ARBA00010617"/>
    </source>
</evidence>
<dbReference type="PANTHER" id="PTHR46696">
    <property type="entry name" value="P450, PUTATIVE (EUROFUNG)-RELATED"/>
    <property type="match status" value="1"/>
</dbReference>
<dbReference type="FunFam" id="1.10.630.10:FF:000018">
    <property type="entry name" value="Cytochrome P450 monooxygenase"/>
    <property type="match status" value="1"/>
</dbReference>
<organism evidence="9 10">
    <name type="scientific">Streptomyces tardus</name>
    <dbReference type="NCBI Taxonomy" id="2780544"/>
    <lineage>
        <taxon>Bacteria</taxon>
        <taxon>Bacillati</taxon>
        <taxon>Actinomycetota</taxon>
        <taxon>Actinomycetes</taxon>
        <taxon>Kitasatosporales</taxon>
        <taxon>Streptomycetaceae</taxon>
        <taxon>Streptomyces</taxon>
    </lineage>
</organism>
<dbReference type="AlphaFoldDB" id="A0A949JDT4"/>
<reference evidence="9" key="1">
    <citation type="submission" date="2021-06" db="EMBL/GenBank/DDBJ databases">
        <title>Sequencing of actinobacteria type strains.</title>
        <authorList>
            <person name="Nguyen G.-S."/>
            <person name="Wentzel A."/>
        </authorList>
    </citation>
    <scope>NUCLEOTIDE SEQUENCE</scope>
    <source>
        <strain evidence="9">P38-E01</strain>
    </source>
</reference>
<keyword evidence="4 7" id="KW-0560">Oxidoreductase</keyword>
<protein>
    <submittedName>
        <fullName evidence="9">Cytochrome P450</fullName>
    </submittedName>
</protein>
<dbReference type="InterPro" id="IPR001128">
    <property type="entry name" value="Cyt_P450"/>
</dbReference>
<dbReference type="GO" id="GO:0005506">
    <property type="term" value="F:iron ion binding"/>
    <property type="evidence" value="ECO:0007669"/>
    <property type="project" value="InterPro"/>
</dbReference>
<dbReference type="GO" id="GO:0016705">
    <property type="term" value="F:oxidoreductase activity, acting on paired donors, with incorporation or reduction of molecular oxygen"/>
    <property type="evidence" value="ECO:0007669"/>
    <property type="project" value="InterPro"/>
</dbReference>